<keyword evidence="1" id="KW-1133">Transmembrane helix</keyword>
<name>A0A917MGT2_9FLAO</name>
<dbReference type="EMBL" id="BMJW01000002">
    <property type="protein sequence ID" value="GGH01544.1"/>
    <property type="molecule type" value="Genomic_DNA"/>
</dbReference>
<dbReference type="RefSeq" id="WP_188599221.1">
    <property type="nucleotide sequence ID" value="NZ_BMJW01000002.1"/>
</dbReference>
<accession>A0A917MGT2</accession>
<feature type="transmembrane region" description="Helical" evidence="1">
    <location>
        <begin position="33"/>
        <end position="55"/>
    </location>
</feature>
<comment type="caution">
    <text evidence="2">The sequence shown here is derived from an EMBL/GenBank/DDBJ whole genome shotgun (WGS) entry which is preliminary data.</text>
</comment>
<keyword evidence="1" id="KW-0472">Membrane</keyword>
<protein>
    <submittedName>
        <fullName evidence="2">Membrane protein</fullName>
    </submittedName>
</protein>
<evidence type="ECO:0000256" key="1">
    <source>
        <dbReference type="SAM" id="Phobius"/>
    </source>
</evidence>
<reference evidence="2" key="1">
    <citation type="journal article" date="2014" name="Int. J. Syst. Evol. Microbiol.">
        <title>Complete genome sequence of Corynebacterium casei LMG S-19264T (=DSM 44701T), isolated from a smear-ripened cheese.</title>
        <authorList>
            <consortium name="US DOE Joint Genome Institute (JGI-PGF)"/>
            <person name="Walter F."/>
            <person name="Albersmeier A."/>
            <person name="Kalinowski J."/>
            <person name="Ruckert C."/>
        </authorList>
    </citation>
    <scope>NUCLEOTIDE SEQUENCE</scope>
    <source>
        <strain evidence="2">CGMCC 1.15763</strain>
    </source>
</reference>
<proteinExistence type="predicted"/>
<dbReference type="SUPFAM" id="SSF81901">
    <property type="entry name" value="HCP-like"/>
    <property type="match status" value="1"/>
</dbReference>
<reference evidence="2" key="2">
    <citation type="submission" date="2020-09" db="EMBL/GenBank/DDBJ databases">
        <authorList>
            <person name="Sun Q."/>
            <person name="Zhou Y."/>
        </authorList>
    </citation>
    <scope>NUCLEOTIDE SEQUENCE</scope>
    <source>
        <strain evidence="2">CGMCC 1.15763</strain>
    </source>
</reference>
<evidence type="ECO:0000313" key="3">
    <source>
        <dbReference type="Proteomes" id="UP000633278"/>
    </source>
</evidence>
<evidence type="ECO:0000313" key="2">
    <source>
        <dbReference type="EMBL" id="GGH01544.1"/>
    </source>
</evidence>
<organism evidence="2 3">
    <name type="scientific">Polaribacter pacificus</name>
    <dbReference type="NCBI Taxonomy" id="1775173"/>
    <lineage>
        <taxon>Bacteria</taxon>
        <taxon>Pseudomonadati</taxon>
        <taxon>Bacteroidota</taxon>
        <taxon>Flavobacteriia</taxon>
        <taxon>Flavobacteriales</taxon>
        <taxon>Flavobacteriaceae</taxon>
    </lineage>
</organism>
<dbReference type="Proteomes" id="UP000633278">
    <property type="component" value="Unassembled WGS sequence"/>
</dbReference>
<keyword evidence="3" id="KW-1185">Reference proteome</keyword>
<gene>
    <name evidence="2" type="ORF">GCM10011416_20380</name>
</gene>
<dbReference type="AlphaFoldDB" id="A0A917MGT2"/>
<sequence length="171" mass="19691">MFHKNFKLIIAALITAWSVYEFSQVHIMNGISILLLAGIFILLYFKNEFILLAFLQLRKQNFPGAQKWLSYIKNPSAALTRKQEGYYNFLHGIMLSQTNISQAEKYLKKAVSLGLSMGHDLAMAKLQLAGIAMTKRRKREATMLMNEAKKLDKNGMLNEQIKMMKQQMKKI</sequence>
<keyword evidence="1" id="KW-0812">Transmembrane</keyword>